<dbReference type="Proteomes" id="UP001464891">
    <property type="component" value="Unassembled WGS sequence"/>
</dbReference>
<reference evidence="2 3" key="1">
    <citation type="submission" date="2022-04" db="EMBL/GenBank/DDBJ databases">
        <title>Positive selection, recombination, and allopatry shape intraspecific diversity of widespread and dominant cyanobacteria.</title>
        <authorList>
            <person name="Wei J."/>
            <person name="Shu W."/>
            <person name="Hu C."/>
        </authorList>
    </citation>
    <scope>NUCLEOTIDE SEQUENCE [LARGE SCALE GENOMIC DNA]</scope>
    <source>
        <strain evidence="2 3">GB2-A4</strain>
    </source>
</reference>
<accession>A0ABV0JCT9</accession>
<dbReference type="RefSeq" id="WP_190440652.1">
    <property type="nucleotide sequence ID" value="NZ_JAMPKM010000015.1"/>
</dbReference>
<sequence>MTTGLATRPTQDPSEIPSFQPIQASMVALDGFVVRNDFSSTIQRYIRRETILWQLLKKRQATNDPVKEPREGPLPTAGFVSKIDLNPPENPSDLPAADLSDPGQSIKAVSGIIKVGHYARSLYRAQGRPLGDIVAEKTDKLLLNIVKLIERNLFTGNATTNPLAFNGISNQMRAGRVFSVDTTATSNNSVIAKLRSVIRLAVNDPDTSRTITHIFASGLGLEQIEKELLAQTQYNHMLEIIPGVKVPAIMTQVGPVPIVPTPYIQDTDGGAGTDTLHYHLININELSWQGVYPEGGDESFNPQIFDVSAYTSDAAPYLLEKRMGLIYGTLYAENAGESIYRVDATVPTGTVGSA</sequence>
<feature type="region of interest" description="Disordered" evidence="1">
    <location>
        <begin position="62"/>
        <end position="101"/>
    </location>
</feature>
<gene>
    <name evidence="2" type="ORF">NC998_21145</name>
</gene>
<evidence type="ECO:0000256" key="1">
    <source>
        <dbReference type="SAM" id="MobiDB-lite"/>
    </source>
</evidence>
<dbReference type="EMBL" id="JAMPKM010000015">
    <property type="protein sequence ID" value="MEP0819609.1"/>
    <property type="molecule type" value="Genomic_DNA"/>
</dbReference>
<evidence type="ECO:0000313" key="3">
    <source>
        <dbReference type="Proteomes" id="UP001464891"/>
    </source>
</evidence>
<organism evidence="2 3">
    <name type="scientific">Trichocoleus desertorum GB2-A4</name>
    <dbReference type="NCBI Taxonomy" id="2933944"/>
    <lineage>
        <taxon>Bacteria</taxon>
        <taxon>Bacillati</taxon>
        <taxon>Cyanobacteriota</taxon>
        <taxon>Cyanophyceae</taxon>
        <taxon>Leptolyngbyales</taxon>
        <taxon>Trichocoleusaceae</taxon>
        <taxon>Trichocoleus</taxon>
    </lineage>
</organism>
<dbReference type="SUPFAM" id="SSF56563">
    <property type="entry name" value="Major capsid protein gp5"/>
    <property type="match status" value="1"/>
</dbReference>
<keyword evidence="3" id="KW-1185">Reference proteome</keyword>
<proteinExistence type="predicted"/>
<protein>
    <submittedName>
        <fullName evidence="2">Phage major capsid protein</fullName>
    </submittedName>
</protein>
<comment type="caution">
    <text evidence="2">The sequence shown here is derived from an EMBL/GenBank/DDBJ whole genome shotgun (WGS) entry which is preliminary data.</text>
</comment>
<name>A0ABV0JCT9_9CYAN</name>
<evidence type="ECO:0000313" key="2">
    <source>
        <dbReference type="EMBL" id="MEP0819609.1"/>
    </source>
</evidence>